<dbReference type="RefSeq" id="WP_004645298.1">
    <property type="nucleotide sequence ID" value="NZ_KI530561.1"/>
</dbReference>
<organism evidence="3 4">
    <name type="scientific">Acinetobacter lwoffii NCTC 5866 = CIP 64.10 = NIPH 512</name>
    <dbReference type="NCBI Taxonomy" id="981327"/>
    <lineage>
        <taxon>Bacteria</taxon>
        <taxon>Pseudomonadati</taxon>
        <taxon>Pseudomonadota</taxon>
        <taxon>Gammaproteobacteria</taxon>
        <taxon>Moraxellales</taxon>
        <taxon>Moraxellaceae</taxon>
        <taxon>Acinetobacter</taxon>
    </lineage>
</organism>
<evidence type="ECO:0000256" key="1">
    <source>
        <dbReference type="SAM" id="MobiDB-lite"/>
    </source>
</evidence>
<feature type="domain" description="Phage tail protein C-terminal" evidence="2">
    <location>
        <begin position="171"/>
        <end position="290"/>
    </location>
</feature>
<dbReference type="InterPro" id="IPR058008">
    <property type="entry name" value="Gp26_C"/>
</dbReference>
<feature type="compositionally biased region" description="Polar residues" evidence="1">
    <location>
        <begin position="1"/>
        <end position="11"/>
    </location>
</feature>
<name>A0ABN0Q0M8_ACILW</name>
<accession>A0ABN0Q0M8</accession>
<dbReference type="Proteomes" id="UP000018465">
    <property type="component" value="Unassembled WGS sequence"/>
</dbReference>
<protein>
    <recommendedName>
        <fullName evidence="2">Phage tail protein C-terminal domain-containing protein</fullName>
    </recommendedName>
</protein>
<comment type="caution">
    <text evidence="3">The sequence shown here is derived from an EMBL/GenBank/DDBJ whole genome shotgun (WGS) entry which is preliminary data.</text>
</comment>
<reference evidence="3 4" key="1">
    <citation type="submission" date="2013-10" db="EMBL/GenBank/DDBJ databases">
        <title>The Genome Sequence of Acinetobacter lwoffii NIPH 512.</title>
        <authorList>
            <consortium name="The Broad Institute Genomics Platform"/>
            <consortium name="The Broad Institute Genome Sequencing Center for Infectious Disease"/>
            <person name="Cerqueira G."/>
            <person name="Feldgarden M."/>
            <person name="Courvalin P."/>
            <person name="Grillot-Courvalin C."/>
            <person name="Clermont D."/>
            <person name="Rocha E."/>
            <person name="Yoon E.-J."/>
            <person name="Nemec A."/>
            <person name="Young S.K."/>
            <person name="Zeng Q."/>
            <person name="Gargeya S."/>
            <person name="Fitzgerald M."/>
            <person name="Abouelleil A."/>
            <person name="Alvarado L."/>
            <person name="Berlin A.M."/>
            <person name="Chapman S.B."/>
            <person name="Gainer-Dewar J."/>
            <person name="Goldberg J."/>
            <person name="Gnerre S."/>
            <person name="Griggs A."/>
            <person name="Gujja S."/>
            <person name="Hansen M."/>
            <person name="Howarth C."/>
            <person name="Imamovic A."/>
            <person name="Ireland A."/>
            <person name="Larimer J."/>
            <person name="McCowan C."/>
            <person name="Murphy C."/>
            <person name="Pearson M."/>
            <person name="Poon T.W."/>
            <person name="Priest M."/>
            <person name="Roberts A."/>
            <person name="Saif S."/>
            <person name="Shea T."/>
            <person name="Sykes S."/>
            <person name="Wortman J."/>
            <person name="Nusbaum C."/>
            <person name="Birren B."/>
        </authorList>
    </citation>
    <scope>NUCLEOTIDE SEQUENCE [LARGE SCALE GENOMIC DNA]</scope>
    <source>
        <strain evidence="3 4">NIPH 512</strain>
    </source>
</reference>
<feature type="region of interest" description="Disordered" evidence="1">
    <location>
        <begin position="1"/>
        <end position="24"/>
    </location>
</feature>
<proteinExistence type="predicted"/>
<sequence>MAKQTINQGTAPTGAGGDTFRSGSEKLQANDDELYAQLGATTQGVLPAALPVNKGGTGATTAAAARSNLGLGAIATSNMNVSKGEGTGLDLDTLTENQFVMSKGITSSVRPLPEAGLAWGYVLSVSSGGSTSADRVLQIIGHDTSKDLYFRKGQYTTSSVLPWYKFLHSGNTTSDSNGFVKNASPIVQLFADKIKLNDEAQQQNIEFEKLGVGDYLIKGSSGFAQEGWYIETPKDANGNVLVAVVYEQLENGDITVKTYDYMLNKKGRIVADTETPVDIPETRWIDLRLQELPPVEYEMSTSKTPADFQPTGIAQAVSEMMNGTEQ</sequence>
<evidence type="ECO:0000313" key="4">
    <source>
        <dbReference type="Proteomes" id="UP000018465"/>
    </source>
</evidence>
<keyword evidence="4" id="KW-1185">Reference proteome</keyword>
<gene>
    <name evidence="3" type="ORF">P800_01203</name>
</gene>
<evidence type="ECO:0000259" key="2">
    <source>
        <dbReference type="Pfam" id="PF25670"/>
    </source>
</evidence>
<dbReference type="Pfam" id="PF25670">
    <property type="entry name" value="Phage_tail_C_2"/>
    <property type="match status" value="1"/>
</dbReference>
<evidence type="ECO:0000313" key="3">
    <source>
        <dbReference type="EMBL" id="ESJ96379.1"/>
    </source>
</evidence>
<dbReference type="EMBL" id="AYHO01000002">
    <property type="protein sequence ID" value="ESJ96379.1"/>
    <property type="molecule type" value="Genomic_DNA"/>
</dbReference>
<dbReference type="InterPro" id="IPR036240">
    <property type="entry name" value="Gp9-like_sf"/>
</dbReference>
<dbReference type="SUPFAM" id="SSF50017">
    <property type="entry name" value="gp9"/>
    <property type="match status" value="1"/>
</dbReference>